<evidence type="ECO:0000313" key="2">
    <source>
        <dbReference type="EMBL" id="KAL2858348.1"/>
    </source>
</evidence>
<dbReference type="InterPro" id="IPR053137">
    <property type="entry name" value="NLR-like"/>
</dbReference>
<reference evidence="2 3" key="1">
    <citation type="submission" date="2024-07" db="EMBL/GenBank/DDBJ databases">
        <title>Section-level genome sequencing and comparative genomics of Aspergillus sections Usti and Cavernicolus.</title>
        <authorList>
            <consortium name="Lawrence Berkeley National Laboratory"/>
            <person name="Nybo J.L."/>
            <person name="Vesth T.C."/>
            <person name="Theobald S."/>
            <person name="Frisvad J.C."/>
            <person name="Larsen T.O."/>
            <person name="Kjaerboelling I."/>
            <person name="Rothschild-Mancinelli K."/>
            <person name="Lyhne E.K."/>
            <person name="Kogle M.E."/>
            <person name="Barry K."/>
            <person name="Clum A."/>
            <person name="Na H."/>
            <person name="Ledsgaard L."/>
            <person name="Lin J."/>
            <person name="Lipzen A."/>
            <person name="Kuo A."/>
            <person name="Riley R."/>
            <person name="Mondo S."/>
            <person name="LaButti K."/>
            <person name="Haridas S."/>
            <person name="Pangalinan J."/>
            <person name="Salamov A.A."/>
            <person name="Simmons B.A."/>
            <person name="Magnuson J.K."/>
            <person name="Chen J."/>
            <person name="Drula E."/>
            <person name="Henrissat B."/>
            <person name="Wiebenga A."/>
            <person name="Lubbers R.J."/>
            <person name="Gomes A.C."/>
            <person name="Macurrencykelacurrency M.R."/>
            <person name="Stajich J."/>
            <person name="Grigoriev I.V."/>
            <person name="Mortensen U.H."/>
            <person name="De vries R.P."/>
            <person name="Baker S.E."/>
            <person name="Andersen M.R."/>
        </authorList>
    </citation>
    <scope>NUCLEOTIDE SEQUENCE [LARGE SCALE GENOMIC DNA]</scope>
    <source>
        <strain evidence="2 3">CBS 756.74</strain>
    </source>
</reference>
<dbReference type="SUPFAM" id="SSF53167">
    <property type="entry name" value="Purine and uridine phosphorylases"/>
    <property type="match status" value="1"/>
</dbReference>
<dbReference type="InterPro" id="IPR000845">
    <property type="entry name" value="Nucleoside_phosphorylase_d"/>
</dbReference>
<keyword evidence="3" id="KW-1185">Reference proteome</keyword>
<sequence length="344" mass="38300">MAGRHHGEYTIGWICALSVEMAAAITMLDEKHPDLPTSQGDHNSYVLGRVRSHNVVIACLPSGIYGTASAATVAATMRLTFPSIQVGLMVGIGGGVPSRQSDVRLGDVVVGRPTRDSGGVIQHDFEKTPCPDYRRQHQLQQNGISQILSGLAAKYPEVGINLEHPGENQDRFFVSNYDHPEAEDTCNCCDSTKLIARPRQNSKDPRIWYGLIASANQVMKHGVARNRLAKQYGFLCYEMEAAGLVNHFPCVVIRGICDYADPHKNKQWQSYDTMTTTAYMKELLGTMSSRCTFRDCTPQTIITRRVVNTTKWFIDHPDLRAWLLERSVSSLWCTGKVRLPASSW</sequence>
<gene>
    <name evidence="2" type="ORF">BJX68DRAFT_278254</name>
</gene>
<comment type="caution">
    <text evidence="2">The sequence shown here is derived from an EMBL/GenBank/DDBJ whole genome shotgun (WGS) entry which is preliminary data.</text>
</comment>
<dbReference type="Proteomes" id="UP001610444">
    <property type="component" value="Unassembled WGS sequence"/>
</dbReference>
<dbReference type="InterPro" id="IPR035994">
    <property type="entry name" value="Nucleoside_phosphorylase_sf"/>
</dbReference>
<dbReference type="GeneID" id="98163662"/>
<name>A0ABR4L1E6_9EURO</name>
<proteinExistence type="predicted"/>
<dbReference type="Pfam" id="PF01048">
    <property type="entry name" value="PNP_UDP_1"/>
    <property type="match status" value="1"/>
</dbReference>
<dbReference type="PANTHER" id="PTHR46082:SF11">
    <property type="entry name" value="AAA+ ATPASE DOMAIN-CONTAINING PROTEIN-RELATED"/>
    <property type="match status" value="1"/>
</dbReference>
<accession>A0ABR4L1E6</accession>
<evidence type="ECO:0000259" key="1">
    <source>
        <dbReference type="Pfam" id="PF01048"/>
    </source>
</evidence>
<dbReference type="RefSeq" id="XP_070903517.1">
    <property type="nucleotide sequence ID" value="XM_071048498.1"/>
</dbReference>
<dbReference type="PANTHER" id="PTHR46082">
    <property type="entry name" value="ATP/GTP-BINDING PROTEIN-RELATED"/>
    <property type="match status" value="1"/>
</dbReference>
<protein>
    <submittedName>
        <fullName evidence="2">Nucleoside phosphorylase domain-containing protein</fullName>
    </submittedName>
</protein>
<evidence type="ECO:0000313" key="3">
    <source>
        <dbReference type="Proteomes" id="UP001610444"/>
    </source>
</evidence>
<dbReference type="Gene3D" id="3.40.50.1580">
    <property type="entry name" value="Nucleoside phosphorylase domain"/>
    <property type="match status" value="1"/>
</dbReference>
<feature type="domain" description="Nucleoside phosphorylase" evidence="1">
    <location>
        <begin position="10"/>
        <end position="269"/>
    </location>
</feature>
<dbReference type="EMBL" id="JBFXLR010000005">
    <property type="protein sequence ID" value="KAL2858348.1"/>
    <property type="molecule type" value="Genomic_DNA"/>
</dbReference>
<organism evidence="2 3">
    <name type="scientific">Aspergillus pseudodeflectus</name>
    <dbReference type="NCBI Taxonomy" id="176178"/>
    <lineage>
        <taxon>Eukaryota</taxon>
        <taxon>Fungi</taxon>
        <taxon>Dikarya</taxon>
        <taxon>Ascomycota</taxon>
        <taxon>Pezizomycotina</taxon>
        <taxon>Eurotiomycetes</taxon>
        <taxon>Eurotiomycetidae</taxon>
        <taxon>Eurotiales</taxon>
        <taxon>Aspergillaceae</taxon>
        <taxon>Aspergillus</taxon>
        <taxon>Aspergillus subgen. Nidulantes</taxon>
    </lineage>
</organism>